<evidence type="ECO:0000313" key="3">
    <source>
        <dbReference type="Proteomes" id="UP001174909"/>
    </source>
</evidence>
<dbReference type="EMBL" id="CASHTH010003442">
    <property type="protein sequence ID" value="CAI8045050.1"/>
    <property type="molecule type" value="Genomic_DNA"/>
</dbReference>
<proteinExistence type="predicted"/>
<accession>A0AA35TB32</accession>
<organism evidence="2 3">
    <name type="scientific">Geodia barretti</name>
    <name type="common">Barrett's horny sponge</name>
    <dbReference type="NCBI Taxonomy" id="519541"/>
    <lineage>
        <taxon>Eukaryota</taxon>
        <taxon>Metazoa</taxon>
        <taxon>Porifera</taxon>
        <taxon>Demospongiae</taxon>
        <taxon>Heteroscleromorpha</taxon>
        <taxon>Tetractinellida</taxon>
        <taxon>Astrophorina</taxon>
        <taxon>Geodiidae</taxon>
        <taxon>Geodia</taxon>
    </lineage>
</organism>
<dbReference type="GO" id="GO:0016491">
    <property type="term" value="F:oxidoreductase activity"/>
    <property type="evidence" value="ECO:0007669"/>
    <property type="project" value="InterPro"/>
</dbReference>
<name>A0AA35TB32_GEOBA</name>
<dbReference type="AlphaFoldDB" id="A0AA35TB32"/>
<dbReference type="Proteomes" id="UP001174909">
    <property type="component" value="Unassembled WGS sequence"/>
</dbReference>
<dbReference type="GO" id="GO:0005829">
    <property type="term" value="C:cytosol"/>
    <property type="evidence" value="ECO:0007669"/>
    <property type="project" value="TreeGrafter"/>
</dbReference>
<evidence type="ECO:0000259" key="1">
    <source>
        <dbReference type="Pfam" id="PF00248"/>
    </source>
</evidence>
<dbReference type="PANTHER" id="PTHR42686:SF1">
    <property type="entry name" value="GH17980P-RELATED"/>
    <property type="match status" value="1"/>
</dbReference>
<dbReference type="PANTHER" id="PTHR42686">
    <property type="entry name" value="GH17980P-RELATED"/>
    <property type="match status" value="1"/>
</dbReference>
<dbReference type="InterPro" id="IPR036812">
    <property type="entry name" value="NAD(P)_OxRdtase_dom_sf"/>
</dbReference>
<gene>
    <name evidence="2" type="ORF">GBAR_LOCUS24936</name>
</gene>
<comment type="caution">
    <text evidence="2">The sequence shown here is derived from an EMBL/GenBank/DDBJ whole genome shotgun (WGS) entry which is preliminary data.</text>
</comment>
<dbReference type="InterPro" id="IPR023210">
    <property type="entry name" value="NADP_OxRdtase_dom"/>
</dbReference>
<keyword evidence="3" id="KW-1185">Reference proteome</keyword>
<evidence type="ECO:0000313" key="2">
    <source>
        <dbReference type="EMBL" id="CAI8045050.1"/>
    </source>
</evidence>
<dbReference type="CDD" id="cd19090">
    <property type="entry name" value="AKR_AKR15A-like"/>
    <property type="match status" value="1"/>
</dbReference>
<dbReference type="Pfam" id="PF00248">
    <property type="entry name" value="Aldo_ket_red"/>
    <property type="match status" value="1"/>
</dbReference>
<feature type="domain" description="NADP-dependent oxidoreductase" evidence="1">
    <location>
        <begin position="3"/>
        <end position="250"/>
    </location>
</feature>
<protein>
    <submittedName>
        <fullName evidence="2">L-galactose dehydrogenase</fullName>
    </submittedName>
</protein>
<dbReference type="Gene3D" id="3.20.20.100">
    <property type="entry name" value="NADP-dependent oxidoreductase domain"/>
    <property type="match status" value="1"/>
</dbReference>
<dbReference type="SUPFAM" id="SSF51430">
    <property type="entry name" value="NAD(P)-linked oxidoreductase"/>
    <property type="match status" value="1"/>
</dbReference>
<sequence>MWQKPDTEVIGAIRRGIELGINYIDTYPGHSEHLWGEALSDGLREKVYLQAKVGTHPERRKDFSAEGTRWSVTNSLKHLRTDYLDAVLIHDPIDMESVLAPGRALDTLLEMKAEGYIRHIGAGVRPHEFHKELIETGHIDIILTFLDYTLLSQSASETTLPLAREHDIGIILASPLGMGSLTGAEPKVEEERRRNPDAEPKAYAMWKWCQEREVNIRHLAMQFCLAAPIDGVVMFGPADKAQVEDGYEAATADIPVHIWEAFEAEFGIKRGM</sequence>
<reference evidence="2" key="1">
    <citation type="submission" date="2023-03" db="EMBL/GenBank/DDBJ databases">
        <authorList>
            <person name="Steffen K."/>
            <person name="Cardenas P."/>
        </authorList>
    </citation>
    <scope>NUCLEOTIDE SEQUENCE</scope>
</reference>
<dbReference type="InterPro" id="IPR020471">
    <property type="entry name" value="AKR"/>
</dbReference>